<evidence type="ECO:0000256" key="1">
    <source>
        <dbReference type="SAM" id="MobiDB-lite"/>
    </source>
</evidence>
<dbReference type="KEGG" id="ehx:EMIHUDRAFT_454228"/>
<dbReference type="GeneID" id="17285823"/>
<dbReference type="Gene3D" id="2.60.120.620">
    <property type="entry name" value="q2cbj1_9rhob like domain"/>
    <property type="match status" value="1"/>
</dbReference>
<feature type="compositionally biased region" description="Low complexity" evidence="1">
    <location>
        <begin position="497"/>
        <end position="514"/>
    </location>
</feature>
<feature type="region of interest" description="Disordered" evidence="1">
    <location>
        <begin position="535"/>
        <end position="560"/>
    </location>
</feature>
<reference evidence="3" key="1">
    <citation type="journal article" date="2013" name="Nature">
        <title>Pan genome of the phytoplankton Emiliania underpins its global distribution.</title>
        <authorList>
            <person name="Read B.A."/>
            <person name="Kegel J."/>
            <person name="Klute M.J."/>
            <person name="Kuo A."/>
            <person name="Lefebvre S.C."/>
            <person name="Maumus F."/>
            <person name="Mayer C."/>
            <person name="Miller J."/>
            <person name="Monier A."/>
            <person name="Salamov A."/>
            <person name="Young J."/>
            <person name="Aguilar M."/>
            <person name="Claverie J.M."/>
            <person name="Frickenhaus S."/>
            <person name="Gonzalez K."/>
            <person name="Herman E.K."/>
            <person name="Lin Y.C."/>
            <person name="Napier J."/>
            <person name="Ogata H."/>
            <person name="Sarno A.F."/>
            <person name="Shmutz J."/>
            <person name="Schroeder D."/>
            <person name="de Vargas C."/>
            <person name="Verret F."/>
            <person name="von Dassow P."/>
            <person name="Valentin K."/>
            <person name="Van de Peer Y."/>
            <person name="Wheeler G."/>
            <person name="Dacks J.B."/>
            <person name="Delwiche C.F."/>
            <person name="Dyhrman S.T."/>
            <person name="Glockner G."/>
            <person name="John U."/>
            <person name="Richards T."/>
            <person name="Worden A.Z."/>
            <person name="Zhang X."/>
            <person name="Grigoriev I.V."/>
            <person name="Allen A.E."/>
            <person name="Bidle K."/>
            <person name="Borodovsky M."/>
            <person name="Bowler C."/>
            <person name="Brownlee C."/>
            <person name="Cock J.M."/>
            <person name="Elias M."/>
            <person name="Gladyshev V.N."/>
            <person name="Groth M."/>
            <person name="Guda C."/>
            <person name="Hadaegh A."/>
            <person name="Iglesias-Rodriguez M.D."/>
            <person name="Jenkins J."/>
            <person name="Jones B.M."/>
            <person name="Lawson T."/>
            <person name="Leese F."/>
            <person name="Lindquist E."/>
            <person name="Lobanov A."/>
            <person name="Lomsadze A."/>
            <person name="Malik S.B."/>
            <person name="Marsh M.E."/>
            <person name="Mackinder L."/>
            <person name="Mock T."/>
            <person name="Mueller-Roeber B."/>
            <person name="Pagarete A."/>
            <person name="Parker M."/>
            <person name="Probert I."/>
            <person name="Quesneville H."/>
            <person name="Raines C."/>
            <person name="Rensing S.A."/>
            <person name="Riano-Pachon D.M."/>
            <person name="Richier S."/>
            <person name="Rokitta S."/>
            <person name="Shiraiwa Y."/>
            <person name="Soanes D.M."/>
            <person name="van der Giezen M."/>
            <person name="Wahlund T.M."/>
            <person name="Williams B."/>
            <person name="Wilson W."/>
            <person name="Wolfe G."/>
            <person name="Wurch L.L."/>
        </authorList>
    </citation>
    <scope>NUCLEOTIDE SEQUENCE</scope>
</reference>
<evidence type="ECO:0000313" key="3">
    <source>
        <dbReference type="Proteomes" id="UP000013827"/>
    </source>
</evidence>
<dbReference type="AlphaFoldDB" id="A0A0D3KXR7"/>
<feature type="region of interest" description="Disordered" evidence="1">
    <location>
        <begin position="480"/>
        <end position="514"/>
    </location>
</feature>
<reference evidence="2" key="2">
    <citation type="submission" date="2024-10" db="UniProtKB">
        <authorList>
            <consortium name="EnsemblProtists"/>
        </authorList>
    </citation>
    <scope>IDENTIFICATION</scope>
</reference>
<organism evidence="2 3">
    <name type="scientific">Emiliania huxleyi (strain CCMP1516)</name>
    <dbReference type="NCBI Taxonomy" id="280463"/>
    <lineage>
        <taxon>Eukaryota</taxon>
        <taxon>Haptista</taxon>
        <taxon>Haptophyta</taxon>
        <taxon>Prymnesiophyceae</taxon>
        <taxon>Isochrysidales</taxon>
        <taxon>Noelaerhabdaceae</taxon>
        <taxon>Emiliania</taxon>
    </lineage>
</organism>
<sequence>MLSAAVHVATTAASPQLAQLLSRATDLETSGGDTTSGIHGPFPLSTDGWRECVAGWEHVQKKWKSLGLIAHPYPKSAHAHVPACRALAMQPALLREMRAVIGTDDLMLATMSVLVKEVGWEHRWHTDVENAIDRTRCNDTSWTAKLHKQCKVCEGGDFSSLWRRGGQLAKVARREVSPHAALVQLAAADTQAWAFRGATWHASFNNASSRKTRTAVQMHFMPTRCKFRSDTGLENAPELPTSERQRPPGIGAVLPPVIPLQGKASATLRGSGEEATHNNWMFPDEPEPAVVDATFDRTPKRKRDCAAATFAPETPLKSLAHDLNAGGWVDKLCKLKSGVDARAGIVDKSKCKTHQLTGHSAGAPIMEYHTSKLRKNFAAHEMRTHEEIELVYAVYLAIRFLGNQPVSVEERETDSVVVWRRSDTAESDLAEAGHDQLLLATRGEVLYGGADGKMRTLTAPGTLFVPAGAPLTLSRKKYGVDEKGRAHRPLPGGGRAGAAPTAAPATASTHPPAASWSQRLANLVLEAKALSQHVPIRGRKDAGLSPGALRKKYGVPPLKP</sequence>
<dbReference type="HOGENOM" id="CLU_035667_0_0_1"/>
<name>A0A0D3KXR7_EMIH1</name>
<protein>
    <submittedName>
        <fullName evidence="2">Uncharacterized protein</fullName>
    </submittedName>
</protein>
<proteinExistence type="predicted"/>
<dbReference type="SUPFAM" id="SSF51197">
    <property type="entry name" value="Clavaminate synthase-like"/>
    <property type="match status" value="1"/>
</dbReference>
<dbReference type="PaxDb" id="2903-EOD40552"/>
<dbReference type="RefSeq" id="XP_005792981.1">
    <property type="nucleotide sequence ID" value="XM_005792924.1"/>
</dbReference>
<accession>A0A0D3KXR7</accession>
<dbReference type="EnsemblProtists" id="EOD40552">
    <property type="protein sequence ID" value="EOD40552"/>
    <property type="gene ID" value="EMIHUDRAFT_454228"/>
</dbReference>
<keyword evidence="3" id="KW-1185">Reference proteome</keyword>
<evidence type="ECO:0000313" key="2">
    <source>
        <dbReference type="EnsemblProtists" id="EOD40552"/>
    </source>
</evidence>
<dbReference type="Proteomes" id="UP000013827">
    <property type="component" value="Unassembled WGS sequence"/>
</dbReference>